<reference evidence="2" key="1">
    <citation type="submission" date="2023-03" db="EMBL/GenBank/DDBJ databases">
        <title>Andean soil-derived lignocellulolytic bacterial consortium as a source of novel taxa and putative plastic-active enzymes.</title>
        <authorList>
            <person name="Diaz-Garcia L."/>
            <person name="Chuvochina M."/>
            <person name="Feuerriegel G."/>
            <person name="Bunk B."/>
            <person name="Sproer C."/>
            <person name="Streit W.R."/>
            <person name="Rodriguez L.M."/>
            <person name="Overmann J."/>
            <person name="Jimenez D.J."/>
        </authorList>
    </citation>
    <scope>NUCLEOTIDE SEQUENCE</scope>
    <source>
        <strain evidence="2">MAG 7</strain>
    </source>
</reference>
<proteinExistence type="predicted"/>
<keyword evidence="1" id="KW-0472">Membrane</keyword>
<keyword evidence="1" id="KW-0812">Transmembrane</keyword>
<organism evidence="2 3">
    <name type="scientific">Candidatus Pseudobacter hemicellulosilyticus</name>
    <dbReference type="NCBI Taxonomy" id="3121375"/>
    <lineage>
        <taxon>Bacteria</taxon>
        <taxon>Pseudomonadati</taxon>
        <taxon>Bacteroidota</taxon>
        <taxon>Chitinophagia</taxon>
        <taxon>Chitinophagales</taxon>
        <taxon>Chitinophagaceae</taxon>
        <taxon>Pseudobacter</taxon>
    </lineage>
</organism>
<evidence type="ECO:0000256" key="1">
    <source>
        <dbReference type="SAM" id="Phobius"/>
    </source>
</evidence>
<evidence type="ECO:0000313" key="2">
    <source>
        <dbReference type="EMBL" id="WEK34388.1"/>
    </source>
</evidence>
<accession>A0AAJ5WPV3</accession>
<sequence length="47" mass="4975">MKAPILLQPAPPRVGKTVMRLTILGGLVLGCVYALLLLCSSAIKILE</sequence>
<dbReference type="PROSITE" id="PS51257">
    <property type="entry name" value="PROKAR_LIPOPROTEIN"/>
    <property type="match status" value="1"/>
</dbReference>
<feature type="transmembrane region" description="Helical" evidence="1">
    <location>
        <begin position="21"/>
        <end position="43"/>
    </location>
</feature>
<dbReference type="EMBL" id="CP119311">
    <property type="protein sequence ID" value="WEK34388.1"/>
    <property type="molecule type" value="Genomic_DNA"/>
</dbReference>
<dbReference type="AlphaFoldDB" id="A0AAJ5WPV3"/>
<gene>
    <name evidence="2" type="ORF">P0Y53_18025</name>
</gene>
<name>A0AAJ5WPV3_9BACT</name>
<protein>
    <submittedName>
        <fullName evidence="2">Uncharacterized protein</fullName>
    </submittedName>
</protein>
<keyword evidence="1" id="KW-1133">Transmembrane helix</keyword>
<evidence type="ECO:0000313" key="3">
    <source>
        <dbReference type="Proteomes" id="UP001220610"/>
    </source>
</evidence>
<dbReference type="Proteomes" id="UP001220610">
    <property type="component" value="Chromosome"/>
</dbReference>